<dbReference type="InterPro" id="IPR004013">
    <property type="entry name" value="PHP_dom"/>
</dbReference>
<feature type="domain" description="Polymerase/histidinol phosphatase N-terminal" evidence="1">
    <location>
        <begin position="14"/>
        <end position="79"/>
    </location>
</feature>
<accession>A0A326U449</accession>
<dbReference type="Gene3D" id="3.20.20.140">
    <property type="entry name" value="Metal-dependent hydrolases"/>
    <property type="match status" value="1"/>
</dbReference>
<dbReference type="OrthoDB" id="148751at2"/>
<dbReference type="GO" id="GO:0004534">
    <property type="term" value="F:5'-3' RNA exonuclease activity"/>
    <property type="evidence" value="ECO:0007669"/>
    <property type="project" value="TreeGrafter"/>
</dbReference>
<dbReference type="GO" id="GO:0035312">
    <property type="term" value="F:5'-3' DNA exonuclease activity"/>
    <property type="evidence" value="ECO:0007669"/>
    <property type="project" value="TreeGrafter"/>
</dbReference>
<protein>
    <recommendedName>
        <fullName evidence="1">Polymerase/histidinol phosphatase N-terminal domain-containing protein</fullName>
    </recommendedName>
</protein>
<evidence type="ECO:0000259" key="1">
    <source>
        <dbReference type="SMART" id="SM00481"/>
    </source>
</evidence>
<dbReference type="PANTHER" id="PTHR42924">
    <property type="entry name" value="EXONUCLEASE"/>
    <property type="match status" value="1"/>
</dbReference>
<dbReference type="RefSeq" id="WP_111324551.1">
    <property type="nucleotide sequence ID" value="NZ_BIFX01000001.1"/>
</dbReference>
<name>A0A326U449_THEHA</name>
<dbReference type="SUPFAM" id="SSF89550">
    <property type="entry name" value="PHP domain-like"/>
    <property type="match status" value="1"/>
</dbReference>
<sequence>MLTHYLTLHPDAPIDLHMHTTFSDGRWPAEQLIDFLATEGFALVAVTDHDRVDKVAEIQQLGAARNLTVLSGVEISTYWKGKPTDVLCYGFDPTQNELAPLTERLSRQKTENALEVYEELLRQGYRFPRQEDVLASKGGKVQRAFDNIDLLREHGYIKGWSDGHIILEKAGYRSIRPEMDETVEAAHKSNALCLIAHPGRRENGFTYYTPALLDELLAEIPMDGIELIHPYHSPEDIEMYREYAAQHNLLVSTGSDSHSHPGRMPLKHRAEISRRLLERLGIAISA</sequence>
<dbReference type="AlphaFoldDB" id="A0A326U449"/>
<dbReference type="CDD" id="cd07438">
    <property type="entry name" value="PHP_HisPPase_AMP"/>
    <property type="match status" value="1"/>
</dbReference>
<evidence type="ECO:0000313" key="2">
    <source>
        <dbReference type="EMBL" id="PZW25677.1"/>
    </source>
</evidence>
<comment type="caution">
    <text evidence="2">The sequence shown here is derived from an EMBL/GenBank/DDBJ whole genome shotgun (WGS) entry which is preliminary data.</text>
</comment>
<reference evidence="2 3" key="1">
    <citation type="submission" date="2018-06" db="EMBL/GenBank/DDBJ databases">
        <title>Genomic Encyclopedia of Archaeal and Bacterial Type Strains, Phase II (KMG-II): from individual species to whole genera.</title>
        <authorList>
            <person name="Goeker M."/>
        </authorList>
    </citation>
    <scope>NUCLEOTIDE SEQUENCE [LARGE SCALE GENOMIC DNA]</scope>
    <source>
        <strain evidence="2 3">ATCC BAA-1881</strain>
    </source>
</reference>
<dbReference type="EMBL" id="QKUF01000017">
    <property type="protein sequence ID" value="PZW25677.1"/>
    <property type="molecule type" value="Genomic_DNA"/>
</dbReference>
<gene>
    <name evidence="2" type="ORF">EI42_04170</name>
</gene>
<dbReference type="InterPro" id="IPR003141">
    <property type="entry name" value="Pol/His_phosphatase_N"/>
</dbReference>
<dbReference type="PANTHER" id="PTHR42924:SF3">
    <property type="entry name" value="POLYMERASE_HISTIDINOL PHOSPHATASE N-TERMINAL DOMAIN-CONTAINING PROTEIN"/>
    <property type="match status" value="1"/>
</dbReference>
<proteinExistence type="predicted"/>
<dbReference type="SMART" id="SM00481">
    <property type="entry name" value="POLIIIAc"/>
    <property type="match status" value="1"/>
</dbReference>
<evidence type="ECO:0000313" key="3">
    <source>
        <dbReference type="Proteomes" id="UP000248806"/>
    </source>
</evidence>
<dbReference type="InterPro" id="IPR052018">
    <property type="entry name" value="PHP_domain"/>
</dbReference>
<dbReference type="Gene3D" id="1.10.150.650">
    <property type="match status" value="1"/>
</dbReference>
<keyword evidence="3" id="KW-1185">Reference proteome</keyword>
<dbReference type="Proteomes" id="UP000248806">
    <property type="component" value="Unassembled WGS sequence"/>
</dbReference>
<dbReference type="Pfam" id="PF02811">
    <property type="entry name" value="PHP"/>
    <property type="match status" value="1"/>
</dbReference>
<organism evidence="2 3">
    <name type="scientific">Thermosporothrix hazakensis</name>
    <dbReference type="NCBI Taxonomy" id="644383"/>
    <lineage>
        <taxon>Bacteria</taxon>
        <taxon>Bacillati</taxon>
        <taxon>Chloroflexota</taxon>
        <taxon>Ktedonobacteria</taxon>
        <taxon>Ktedonobacterales</taxon>
        <taxon>Thermosporotrichaceae</taxon>
        <taxon>Thermosporothrix</taxon>
    </lineage>
</organism>
<dbReference type="InterPro" id="IPR016195">
    <property type="entry name" value="Pol/histidinol_Pase-like"/>
</dbReference>